<evidence type="ECO:0000256" key="2">
    <source>
        <dbReference type="SAM" id="MobiDB-lite"/>
    </source>
</evidence>
<feature type="region of interest" description="Disordered" evidence="2">
    <location>
        <begin position="1"/>
        <end position="154"/>
    </location>
</feature>
<accession>A0AAI8VTD6</accession>
<organism evidence="3 4">
    <name type="scientific">Anthostomella pinea</name>
    <dbReference type="NCBI Taxonomy" id="933095"/>
    <lineage>
        <taxon>Eukaryota</taxon>
        <taxon>Fungi</taxon>
        <taxon>Dikarya</taxon>
        <taxon>Ascomycota</taxon>
        <taxon>Pezizomycotina</taxon>
        <taxon>Sordariomycetes</taxon>
        <taxon>Xylariomycetidae</taxon>
        <taxon>Xylariales</taxon>
        <taxon>Xylariaceae</taxon>
        <taxon>Anthostomella</taxon>
    </lineage>
</organism>
<feature type="region of interest" description="Disordered" evidence="2">
    <location>
        <begin position="338"/>
        <end position="409"/>
    </location>
</feature>
<dbReference type="EMBL" id="CAUWAG010000018">
    <property type="protein sequence ID" value="CAJ2510726.1"/>
    <property type="molecule type" value="Genomic_DNA"/>
</dbReference>
<feature type="region of interest" description="Disordered" evidence="2">
    <location>
        <begin position="457"/>
        <end position="491"/>
    </location>
</feature>
<feature type="compositionally biased region" description="Polar residues" evidence="2">
    <location>
        <begin position="36"/>
        <end position="45"/>
    </location>
</feature>
<sequence length="653" mass="73407">MTRIPAEPSHDNTSSQPDAEFLSPNAGVEAGGHISPQDQASTASQDNRHDHGGYSTQPVDSCKPHHRYATQSTVPFNITSPVLGTTSSQTECPLVYELGTSTSDSDESMVDPASPARQVEAAPSVQNSERQPTPKYPSDLGSGFVGPRTTLHSTEMSLHRELDVIEVYREAMTLRERDNEALQKAVEIEKSKADKLKTELEQSQKRQAQDLEKSTKEQQDLKRAGESAVQRAQGLQDQLSKAMTDLYLMPIYQHQNEELSRKMQEVWDELTQARLSFKKSAKLFTELETNMERYSDSAQQVEARQHIADTDFAQVKALRRAVQRDMLRLKLELTKAREEKPRVEAEATSAEEGPSVRRSNSAKSQQLLDDQQDRTCSMEGVESVGKRRIADLSEGESTTDGLRERDGARVDLTAEVEAREDQLVDQLKKEEAARSATLNELATVQGAIQELQAQLDKLHSRSRQGPLQSSAQIHATNHQHKRKSQSSVLDHPADARQLALRPRFGFDIVGAVRGSDIARAIEAENYIAKLEEKVEEAKANEKAWGNVFKSMHEEEQSEKLRRESLQAQLEEMTNYLEPFRVELDDWKERLRRDVSDVYDAKDVWERANEGLENALSKLSSSAQRGRVWRPSARATMKERFDGQGQTPDPPRAT</sequence>
<feature type="compositionally biased region" description="Polar residues" evidence="2">
    <location>
        <begin position="69"/>
        <end position="91"/>
    </location>
</feature>
<feature type="region of interest" description="Disordered" evidence="2">
    <location>
        <begin position="195"/>
        <end position="233"/>
    </location>
</feature>
<evidence type="ECO:0000256" key="1">
    <source>
        <dbReference type="SAM" id="Coils"/>
    </source>
</evidence>
<keyword evidence="1" id="KW-0175">Coiled coil</keyword>
<evidence type="ECO:0000313" key="4">
    <source>
        <dbReference type="Proteomes" id="UP001295740"/>
    </source>
</evidence>
<comment type="caution">
    <text evidence="3">The sequence shown here is derived from an EMBL/GenBank/DDBJ whole genome shotgun (WGS) entry which is preliminary data.</text>
</comment>
<feature type="compositionally biased region" description="Polar residues" evidence="2">
    <location>
        <begin position="463"/>
        <end position="476"/>
    </location>
</feature>
<name>A0AAI8VTD6_9PEZI</name>
<feature type="compositionally biased region" description="Polar residues" evidence="2">
    <location>
        <begin position="357"/>
        <end position="369"/>
    </location>
</feature>
<feature type="region of interest" description="Disordered" evidence="2">
    <location>
        <begin position="622"/>
        <end position="653"/>
    </location>
</feature>
<dbReference type="Proteomes" id="UP001295740">
    <property type="component" value="Unassembled WGS sequence"/>
</dbReference>
<keyword evidence="4" id="KW-1185">Reference proteome</keyword>
<reference evidence="3" key="1">
    <citation type="submission" date="2023-10" db="EMBL/GenBank/DDBJ databases">
        <authorList>
            <person name="Hackl T."/>
        </authorList>
    </citation>
    <scope>NUCLEOTIDE SEQUENCE</scope>
</reference>
<evidence type="ECO:0000313" key="3">
    <source>
        <dbReference type="EMBL" id="CAJ2510726.1"/>
    </source>
</evidence>
<proteinExistence type="predicted"/>
<feature type="coiled-coil region" evidence="1">
    <location>
        <begin position="520"/>
        <end position="547"/>
    </location>
</feature>
<dbReference type="AlphaFoldDB" id="A0AAI8VTD6"/>
<gene>
    <name evidence="3" type="ORF">KHLLAP_LOCUS11194</name>
</gene>
<feature type="compositionally biased region" description="Basic and acidic residues" evidence="2">
    <location>
        <begin position="195"/>
        <end position="225"/>
    </location>
</feature>
<protein>
    <submittedName>
        <fullName evidence="3">Uu.00g063510.m01.CDS01</fullName>
    </submittedName>
</protein>